<dbReference type="GO" id="GO:1990904">
    <property type="term" value="C:ribonucleoprotein complex"/>
    <property type="evidence" value="ECO:0007669"/>
    <property type="project" value="UniProtKB-KW"/>
</dbReference>
<dbReference type="OrthoDB" id="10263513at2759"/>
<dbReference type="GO" id="GO:0051213">
    <property type="term" value="F:dioxygenase activity"/>
    <property type="evidence" value="ECO:0007669"/>
    <property type="project" value="UniProtKB-KW"/>
</dbReference>
<comment type="similarity">
    <text evidence="1 4">Belongs to the eukaryotic ribosomal protein eS25 family.</text>
</comment>
<feature type="compositionally biased region" description="Basic and acidic residues" evidence="5">
    <location>
        <begin position="1"/>
        <end position="10"/>
    </location>
</feature>
<sequence length="108" mass="11678">MPPKAPESKAAKAAKALAGGKKGKKKWSKGKMKEKANNQVLFEQSTYDKLLAEVPKYKMITTAVLCDRLRITCSLARKGIAILQAKGLIKPLVSHAALNVYTNVPAAE</sequence>
<dbReference type="RefSeq" id="XP_022840092.1">
    <property type="nucleotide sequence ID" value="XM_022982872.1"/>
</dbReference>
<proteinExistence type="inferred from homology"/>
<evidence type="ECO:0000256" key="4">
    <source>
        <dbReference type="RuleBase" id="RU366057"/>
    </source>
</evidence>
<evidence type="ECO:0000256" key="1">
    <source>
        <dbReference type="ARBA" id="ARBA00009106"/>
    </source>
</evidence>
<keyword evidence="2 4" id="KW-0689">Ribosomal protein</keyword>
<dbReference type="Proteomes" id="UP000009170">
    <property type="component" value="Unassembled WGS sequence"/>
</dbReference>
<dbReference type="EMBL" id="CAID01000012">
    <property type="protein sequence ID" value="CEF99886.1"/>
    <property type="molecule type" value="Genomic_DNA"/>
</dbReference>
<keyword evidence="6" id="KW-0560">Oxidoreductase</keyword>
<dbReference type="STRING" id="70448.A0A090M6S5"/>
<reference evidence="6 7" key="2">
    <citation type="journal article" date="2014" name="BMC Genomics">
        <title>An improved genome of the model marine alga Ostreococcus tauri unfolds by assessing Illumina de novo assemblies.</title>
        <authorList>
            <person name="Blanc-Mathieu R."/>
            <person name="Verhelst B."/>
            <person name="Derelle E."/>
            <person name="Rombauts S."/>
            <person name="Bouget F.Y."/>
            <person name="Carre I."/>
            <person name="Chateau A."/>
            <person name="Eyre-Walker A."/>
            <person name="Grimsley N."/>
            <person name="Moreau H."/>
            <person name="Piegu B."/>
            <person name="Rivals E."/>
            <person name="Schackwitz W."/>
            <person name="Van de Peer Y."/>
            <person name="Piganeau G."/>
        </authorList>
    </citation>
    <scope>NUCLEOTIDE SEQUENCE [LARGE SCALE GENOMIC DNA]</scope>
    <source>
        <strain evidence="7">OTTH 0595 / CCAP 157/2 / RCC745</strain>
    </source>
</reference>
<evidence type="ECO:0000313" key="6">
    <source>
        <dbReference type="EMBL" id="CEF99886.1"/>
    </source>
</evidence>
<keyword evidence="3 4" id="KW-0687">Ribonucleoprotein</keyword>
<keyword evidence="6" id="KW-0223">Dioxygenase</keyword>
<dbReference type="InterPro" id="IPR004977">
    <property type="entry name" value="Ribosomal_eS25"/>
</dbReference>
<gene>
    <name evidence="6" type="ORF">OT_ostta12g01760</name>
</gene>
<dbReference type="Pfam" id="PF03297">
    <property type="entry name" value="Ribosomal_S25"/>
    <property type="match status" value="1"/>
</dbReference>
<dbReference type="Gene3D" id="3.30.63.20">
    <property type="match status" value="1"/>
</dbReference>
<reference evidence="7" key="1">
    <citation type="journal article" date="2006" name="Proc. Natl. Acad. Sci. U.S.A.">
        <title>Genome analysis of the smallest free-living eukaryote Ostreococcus tauri unveils many unique features.</title>
        <authorList>
            <person name="Derelle E."/>
            <person name="Ferraz C."/>
            <person name="Rombauts S."/>
            <person name="Rouze P."/>
            <person name="Worden A.Z."/>
            <person name="Robbens S."/>
            <person name="Partensky F."/>
            <person name="Degroeve S."/>
            <person name="Echeynie S."/>
            <person name="Cooke R."/>
            <person name="Saeys Y."/>
            <person name="Wuyts J."/>
            <person name="Jabbari K."/>
            <person name="Bowler C."/>
            <person name="Panaud O."/>
            <person name="Piegu B."/>
            <person name="Ball S.G."/>
            <person name="Ral J.-P."/>
            <person name="Bouget F.-Y."/>
            <person name="Piganeau G."/>
            <person name="De Baets B."/>
            <person name="Picard A."/>
            <person name="Delseny M."/>
            <person name="Demaille J."/>
            <person name="Van de Peer Y."/>
            <person name="Moreau H."/>
        </authorList>
    </citation>
    <scope>NUCLEOTIDE SEQUENCE [LARGE SCALE GENOMIC DNA]</scope>
    <source>
        <strain evidence="7">OTTH 0595 / CCAP 157/2 / RCC745</strain>
    </source>
</reference>
<comment type="caution">
    <text evidence="6">The sequence shown here is derived from an EMBL/GenBank/DDBJ whole genome shotgun (WGS) entry which is preliminary data.</text>
</comment>
<protein>
    <recommendedName>
        <fullName evidence="4">40S ribosomal protein S25</fullName>
    </recommendedName>
</protein>
<dbReference type="GO" id="GO:0005840">
    <property type="term" value="C:ribosome"/>
    <property type="evidence" value="ECO:0007669"/>
    <property type="project" value="UniProtKB-KW"/>
</dbReference>
<organism evidence="6 7">
    <name type="scientific">Ostreococcus tauri</name>
    <name type="common">Marine green alga</name>
    <dbReference type="NCBI Taxonomy" id="70448"/>
    <lineage>
        <taxon>Eukaryota</taxon>
        <taxon>Viridiplantae</taxon>
        <taxon>Chlorophyta</taxon>
        <taxon>Mamiellophyceae</taxon>
        <taxon>Mamiellales</taxon>
        <taxon>Bathycoccaceae</taxon>
        <taxon>Ostreococcus</taxon>
    </lineage>
</organism>
<evidence type="ECO:0000256" key="2">
    <source>
        <dbReference type="ARBA" id="ARBA00022980"/>
    </source>
</evidence>
<dbReference type="PANTHER" id="PTHR12850">
    <property type="entry name" value="40S RIBOSOMAL PROTEIN S25"/>
    <property type="match status" value="1"/>
</dbReference>
<keyword evidence="7" id="KW-1185">Reference proteome</keyword>
<dbReference type="AlphaFoldDB" id="A0A090M6S5"/>
<evidence type="ECO:0000313" key="7">
    <source>
        <dbReference type="Proteomes" id="UP000009170"/>
    </source>
</evidence>
<evidence type="ECO:0000256" key="5">
    <source>
        <dbReference type="SAM" id="MobiDB-lite"/>
    </source>
</evidence>
<feature type="compositionally biased region" description="Basic residues" evidence="5">
    <location>
        <begin position="21"/>
        <end position="30"/>
    </location>
</feature>
<dbReference type="FunFam" id="3.30.63.20:FF:000001">
    <property type="entry name" value="40S ribosomal protein S25"/>
    <property type="match status" value="1"/>
</dbReference>
<evidence type="ECO:0000256" key="3">
    <source>
        <dbReference type="ARBA" id="ARBA00023274"/>
    </source>
</evidence>
<accession>A0A090M6S5</accession>
<dbReference type="InParanoid" id="A0A090M6S5"/>
<name>A0A090M6S5_OSTTA</name>
<feature type="region of interest" description="Disordered" evidence="5">
    <location>
        <begin position="1"/>
        <end position="32"/>
    </location>
</feature>
<dbReference type="KEGG" id="ota:OT_ostta12g01760"/>
<dbReference type="GeneID" id="9836185"/>
<dbReference type="FunCoup" id="A0A090M6S5">
    <property type="interactions" value="1615"/>
</dbReference>